<keyword evidence="4" id="KW-0175">Coiled coil</keyword>
<dbReference type="Gene3D" id="4.10.280.10">
    <property type="entry name" value="Helix-loop-helix DNA-binding domain"/>
    <property type="match status" value="1"/>
</dbReference>
<dbReference type="CDD" id="cd11446">
    <property type="entry name" value="bHLH_AtILR3_like"/>
    <property type="match status" value="1"/>
</dbReference>
<reference evidence="7" key="1">
    <citation type="journal article" date="2022" name="Cell">
        <title>Repeat-based holocentromeres influence genome architecture and karyotype evolution.</title>
        <authorList>
            <person name="Hofstatter P.G."/>
            <person name="Thangavel G."/>
            <person name="Lux T."/>
            <person name="Neumann P."/>
            <person name="Vondrak T."/>
            <person name="Novak P."/>
            <person name="Zhang M."/>
            <person name="Costa L."/>
            <person name="Castellani M."/>
            <person name="Scott A."/>
            <person name="Toegelov H."/>
            <person name="Fuchs J."/>
            <person name="Mata-Sucre Y."/>
            <person name="Dias Y."/>
            <person name="Vanzela A.L.L."/>
            <person name="Huettel B."/>
            <person name="Almeida C.C.S."/>
            <person name="Simkova H."/>
            <person name="Souza G."/>
            <person name="Pedrosa-Harand A."/>
            <person name="Macas J."/>
            <person name="Mayer K.F.X."/>
            <person name="Houben A."/>
            <person name="Marques A."/>
        </authorList>
    </citation>
    <scope>NUCLEOTIDE SEQUENCE</scope>
    <source>
        <strain evidence="7">RhyBre1mFocal</strain>
    </source>
</reference>
<evidence type="ECO:0000313" key="7">
    <source>
        <dbReference type="EMBL" id="KAJ1690451.1"/>
    </source>
</evidence>
<feature type="region of interest" description="Disordered" evidence="5">
    <location>
        <begin position="35"/>
        <end position="67"/>
    </location>
</feature>
<dbReference type="PROSITE" id="PS50888">
    <property type="entry name" value="BHLH"/>
    <property type="match status" value="1"/>
</dbReference>
<dbReference type="InterPro" id="IPR036638">
    <property type="entry name" value="HLH_DNA-bd_sf"/>
</dbReference>
<evidence type="ECO:0000256" key="1">
    <source>
        <dbReference type="ARBA" id="ARBA00005510"/>
    </source>
</evidence>
<feature type="domain" description="BHLH" evidence="6">
    <location>
        <begin position="62"/>
        <end position="113"/>
    </location>
</feature>
<dbReference type="PANTHER" id="PTHR46133:SF15">
    <property type="entry name" value="BHLH TRANSCRIPTION FACTOR"/>
    <property type="match status" value="1"/>
</dbReference>
<evidence type="ECO:0000256" key="5">
    <source>
        <dbReference type="SAM" id="MobiDB-lite"/>
    </source>
</evidence>
<proteinExistence type="inferred from homology"/>
<evidence type="ECO:0000256" key="4">
    <source>
        <dbReference type="SAM" id="Coils"/>
    </source>
</evidence>
<dbReference type="GO" id="GO:0006879">
    <property type="term" value="P:intracellular iron ion homeostasis"/>
    <property type="evidence" value="ECO:0007669"/>
    <property type="project" value="InterPro"/>
</dbReference>
<dbReference type="GO" id="GO:0003700">
    <property type="term" value="F:DNA-binding transcription factor activity"/>
    <property type="evidence" value="ECO:0007669"/>
    <property type="project" value="InterPro"/>
</dbReference>
<evidence type="ECO:0000259" key="6">
    <source>
        <dbReference type="PROSITE" id="PS50888"/>
    </source>
</evidence>
<dbReference type="GO" id="GO:0046983">
    <property type="term" value="F:protein dimerization activity"/>
    <property type="evidence" value="ECO:0007669"/>
    <property type="project" value="InterPro"/>
</dbReference>
<dbReference type="InterPro" id="IPR044818">
    <property type="entry name" value="ILR3-like"/>
</dbReference>
<dbReference type="Pfam" id="PF00010">
    <property type="entry name" value="HLH"/>
    <property type="match status" value="1"/>
</dbReference>
<protein>
    <recommendedName>
        <fullName evidence="6">BHLH domain-containing protein</fullName>
    </recommendedName>
</protein>
<dbReference type="AlphaFoldDB" id="A0A9Q0CAQ4"/>
<gene>
    <name evidence="7" type="ORF">LUZ63_014606</name>
</gene>
<feature type="coiled-coil region" evidence="4">
    <location>
        <begin position="103"/>
        <end position="144"/>
    </location>
</feature>
<dbReference type="SUPFAM" id="SSF47459">
    <property type="entry name" value="HLH, helix-loop-helix DNA-binding domain"/>
    <property type="match status" value="1"/>
</dbReference>
<keyword evidence="3" id="KW-0804">Transcription</keyword>
<keyword evidence="8" id="KW-1185">Reference proteome</keyword>
<dbReference type="OrthoDB" id="515493at2759"/>
<sequence>MDQTDLIEEYLVNGGGGGSDEELRFTLDNFCDPGVGFGDSYGNVSTFDPENSRKRERDEASSGPKLKACREKMRRDRLNDRFLELSSVLDPERPLKSDKAGILSDAVRAISELRKEAQHLKEMNRKLQETIKETKAEKIEMRGEKLKLKAGKEKLENQIKAMTAFPPPIAFQPMPIAPLNGHNPAGKPGTQFAAAYPNYAMWQWLPPTVLDTTHDPKMWPPNA</sequence>
<comment type="caution">
    <text evidence="7">The sequence shown here is derived from an EMBL/GenBank/DDBJ whole genome shotgun (WGS) entry which is preliminary data.</text>
</comment>
<comment type="similarity">
    <text evidence="1">Belongs to the bHLH protein family.</text>
</comment>
<dbReference type="EMBL" id="JAMQYH010000004">
    <property type="protein sequence ID" value="KAJ1690451.1"/>
    <property type="molecule type" value="Genomic_DNA"/>
</dbReference>
<evidence type="ECO:0000256" key="2">
    <source>
        <dbReference type="ARBA" id="ARBA00023015"/>
    </source>
</evidence>
<dbReference type="PANTHER" id="PTHR46133">
    <property type="entry name" value="BHLH TRANSCRIPTION FACTOR"/>
    <property type="match status" value="1"/>
</dbReference>
<name>A0A9Q0CAQ4_9POAL</name>
<keyword evidence="2" id="KW-0805">Transcription regulation</keyword>
<organism evidence="7 8">
    <name type="scientific">Rhynchospora breviuscula</name>
    <dbReference type="NCBI Taxonomy" id="2022672"/>
    <lineage>
        <taxon>Eukaryota</taxon>
        <taxon>Viridiplantae</taxon>
        <taxon>Streptophyta</taxon>
        <taxon>Embryophyta</taxon>
        <taxon>Tracheophyta</taxon>
        <taxon>Spermatophyta</taxon>
        <taxon>Magnoliopsida</taxon>
        <taxon>Liliopsida</taxon>
        <taxon>Poales</taxon>
        <taxon>Cyperaceae</taxon>
        <taxon>Cyperoideae</taxon>
        <taxon>Rhynchosporeae</taxon>
        <taxon>Rhynchospora</taxon>
    </lineage>
</organism>
<evidence type="ECO:0000256" key="3">
    <source>
        <dbReference type="ARBA" id="ARBA00023163"/>
    </source>
</evidence>
<dbReference type="SMART" id="SM00353">
    <property type="entry name" value="HLH"/>
    <property type="match status" value="1"/>
</dbReference>
<dbReference type="Proteomes" id="UP001151287">
    <property type="component" value="Unassembled WGS sequence"/>
</dbReference>
<feature type="compositionally biased region" description="Basic and acidic residues" evidence="5">
    <location>
        <begin position="50"/>
        <end position="60"/>
    </location>
</feature>
<evidence type="ECO:0000313" key="8">
    <source>
        <dbReference type="Proteomes" id="UP001151287"/>
    </source>
</evidence>
<dbReference type="InterPro" id="IPR011598">
    <property type="entry name" value="bHLH_dom"/>
</dbReference>
<accession>A0A9Q0CAQ4</accession>